<name>A0AAF1AX95_DAUCS</name>
<dbReference type="PANTHER" id="PTHR35708:SF3">
    <property type="entry name" value="GB|AAD25831.1"/>
    <property type="match status" value="1"/>
</dbReference>
<reference evidence="3" key="1">
    <citation type="journal article" date="2016" name="Nat. Genet.">
        <title>A high-quality carrot genome assembly provides new insights into carotenoid accumulation and asterid genome evolution.</title>
        <authorList>
            <person name="Iorizzo M."/>
            <person name="Ellison S."/>
            <person name="Senalik D."/>
            <person name="Zeng P."/>
            <person name="Satapoomin P."/>
            <person name="Huang J."/>
            <person name="Bowman M."/>
            <person name="Iovene M."/>
            <person name="Sanseverino W."/>
            <person name="Cavagnaro P."/>
            <person name="Yildiz M."/>
            <person name="Macko-Podgorni A."/>
            <person name="Moranska E."/>
            <person name="Grzebelus E."/>
            <person name="Grzebelus D."/>
            <person name="Ashrafi H."/>
            <person name="Zheng Z."/>
            <person name="Cheng S."/>
            <person name="Spooner D."/>
            <person name="Van Deynze A."/>
            <person name="Simon P."/>
        </authorList>
    </citation>
    <scope>NUCLEOTIDE SEQUENCE</scope>
    <source>
        <tissue evidence="3">Leaf</tissue>
    </source>
</reference>
<feature type="compositionally biased region" description="Polar residues" evidence="1">
    <location>
        <begin position="132"/>
        <end position="141"/>
    </location>
</feature>
<organism evidence="3 4">
    <name type="scientific">Daucus carota subsp. sativus</name>
    <name type="common">Carrot</name>
    <dbReference type="NCBI Taxonomy" id="79200"/>
    <lineage>
        <taxon>Eukaryota</taxon>
        <taxon>Viridiplantae</taxon>
        <taxon>Streptophyta</taxon>
        <taxon>Embryophyta</taxon>
        <taxon>Tracheophyta</taxon>
        <taxon>Spermatophyta</taxon>
        <taxon>Magnoliopsida</taxon>
        <taxon>eudicotyledons</taxon>
        <taxon>Gunneridae</taxon>
        <taxon>Pentapetalae</taxon>
        <taxon>asterids</taxon>
        <taxon>campanulids</taxon>
        <taxon>Apiales</taxon>
        <taxon>Apiaceae</taxon>
        <taxon>Apioideae</taxon>
        <taxon>Scandiceae</taxon>
        <taxon>Daucinae</taxon>
        <taxon>Daucus</taxon>
        <taxon>Daucus sect. Daucus</taxon>
    </lineage>
</organism>
<evidence type="ECO:0000256" key="2">
    <source>
        <dbReference type="SAM" id="Phobius"/>
    </source>
</evidence>
<evidence type="ECO:0000313" key="4">
    <source>
        <dbReference type="Proteomes" id="UP000077755"/>
    </source>
</evidence>
<dbReference type="Proteomes" id="UP000077755">
    <property type="component" value="Chromosome 4"/>
</dbReference>
<gene>
    <name evidence="3" type="ORF">DCAR_0418209</name>
</gene>
<keyword evidence="2" id="KW-0812">Transmembrane</keyword>
<accession>A0AAF1AX95</accession>
<keyword evidence="2" id="KW-1133">Transmembrane helix</keyword>
<feature type="compositionally biased region" description="Polar residues" evidence="1">
    <location>
        <begin position="112"/>
        <end position="122"/>
    </location>
</feature>
<keyword evidence="4" id="KW-1185">Reference proteome</keyword>
<feature type="transmembrane region" description="Helical" evidence="2">
    <location>
        <begin position="14"/>
        <end position="47"/>
    </location>
</feature>
<protein>
    <submittedName>
        <fullName evidence="3">Uncharacterized protein</fullName>
    </submittedName>
</protein>
<sequence>MTSPLCSLRRSRPLYAALVVLFITCGILYGYGFIVSILSIVLLMLFFQKHPVLVVNTLQDEIAISSRQEVLKLHPENDPIIVTQNKEEVPEVSEMDQIQGTLANKSVDMYSETESTDQLSTSDESDVEWPCSSRSQDFSDGSISDEESLIEIALTGEQHLPCPKDEDKACFQQKVPALLPNDNFEQHYLKELFAEFNEEDNLIEIDITMGSIKCSRFKIEA</sequence>
<proteinExistence type="predicted"/>
<dbReference type="PANTHER" id="PTHR35708">
    <property type="entry name" value="GB|AAD25831.1"/>
    <property type="match status" value="1"/>
</dbReference>
<reference evidence="3" key="2">
    <citation type="submission" date="2022-03" db="EMBL/GenBank/DDBJ databases">
        <title>Draft title - Genomic analysis of global carrot germplasm unveils the trajectory of domestication and the origin of high carotenoid orange carrot.</title>
        <authorList>
            <person name="Iorizzo M."/>
            <person name="Ellison S."/>
            <person name="Senalik D."/>
            <person name="Macko-Podgorni A."/>
            <person name="Grzebelus D."/>
            <person name="Bostan H."/>
            <person name="Rolling W."/>
            <person name="Curaba J."/>
            <person name="Simon P."/>
        </authorList>
    </citation>
    <scope>NUCLEOTIDE SEQUENCE</scope>
    <source>
        <tissue evidence="3">Leaf</tissue>
    </source>
</reference>
<keyword evidence="2" id="KW-0472">Membrane</keyword>
<dbReference type="AlphaFoldDB" id="A0AAF1AX95"/>
<dbReference type="EMBL" id="CP093346">
    <property type="protein sequence ID" value="WOG98863.1"/>
    <property type="molecule type" value="Genomic_DNA"/>
</dbReference>
<feature type="region of interest" description="Disordered" evidence="1">
    <location>
        <begin position="110"/>
        <end position="141"/>
    </location>
</feature>
<evidence type="ECO:0000256" key="1">
    <source>
        <dbReference type="SAM" id="MobiDB-lite"/>
    </source>
</evidence>
<evidence type="ECO:0000313" key="3">
    <source>
        <dbReference type="EMBL" id="WOG98863.1"/>
    </source>
</evidence>